<dbReference type="AlphaFoldDB" id="E8R1K4"/>
<evidence type="ECO:0000313" key="4">
    <source>
        <dbReference type="Proteomes" id="UP000008631"/>
    </source>
</evidence>
<gene>
    <name evidence="3" type="ordered locus">Isop_2856</name>
</gene>
<dbReference type="EMBL" id="CP002353">
    <property type="protein sequence ID" value="ADV63422.1"/>
    <property type="molecule type" value="Genomic_DNA"/>
</dbReference>
<proteinExistence type="predicted"/>
<dbReference type="PANTHER" id="PTHR35889:SF3">
    <property type="entry name" value="F-BOX DOMAIN-CONTAINING PROTEIN"/>
    <property type="match status" value="1"/>
</dbReference>
<organism evidence="3 4">
    <name type="scientific">Isosphaera pallida (strain ATCC 43644 / DSM 9630 / IS1B)</name>
    <dbReference type="NCBI Taxonomy" id="575540"/>
    <lineage>
        <taxon>Bacteria</taxon>
        <taxon>Pseudomonadati</taxon>
        <taxon>Planctomycetota</taxon>
        <taxon>Planctomycetia</taxon>
        <taxon>Isosphaerales</taxon>
        <taxon>Isosphaeraceae</taxon>
        <taxon>Isosphaera</taxon>
    </lineage>
</organism>
<protein>
    <recommendedName>
        <fullName evidence="5">DUF1553 domain-containing protein</fullName>
    </recommendedName>
</protein>
<dbReference type="InterPro" id="IPR022655">
    <property type="entry name" value="DUF1553"/>
</dbReference>
<reference evidence="3 4" key="2">
    <citation type="journal article" date="2011" name="Stand. Genomic Sci.">
        <title>Complete genome sequence of Isosphaera pallida type strain (IS1B).</title>
        <authorList>
            <consortium name="US DOE Joint Genome Institute (JGI-PGF)"/>
            <person name="Goker M."/>
            <person name="Cleland D."/>
            <person name="Saunders E."/>
            <person name="Lapidus A."/>
            <person name="Nolan M."/>
            <person name="Lucas S."/>
            <person name="Hammon N."/>
            <person name="Deshpande S."/>
            <person name="Cheng J.F."/>
            <person name="Tapia R."/>
            <person name="Han C."/>
            <person name="Goodwin L."/>
            <person name="Pitluck S."/>
            <person name="Liolios K."/>
            <person name="Pagani I."/>
            <person name="Ivanova N."/>
            <person name="Mavromatis K."/>
            <person name="Pati A."/>
            <person name="Chen A."/>
            <person name="Palaniappan K."/>
            <person name="Land M."/>
            <person name="Hauser L."/>
            <person name="Chang Y.J."/>
            <person name="Jeffries C.D."/>
            <person name="Detter J.C."/>
            <person name="Beck B."/>
            <person name="Woyke T."/>
            <person name="Bristow J."/>
            <person name="Eisen J.A."/>
            <person name="Markowitz V."/>
            <person name="Hugenholtz P."/>
            <person name="Kyrpides N.C."/>
            <person name="Klenk H.P."/>
        </authorList>
    </citation>
    <scope>NUCLEOTIDE SEQUENCE [LARGE SCALE GENOMIC DNA]</scope>
    <source>
        <strain evidence="4">ATCC 43644 / DSM 9630 / IS1B</strain>
    </source>
</reference>
<feature type="domain" description="DUF1553" evidence="2">
    <location>
        <begin position="498"/>
        <end position="769"/>
    </location>
</feature>
<dbReference type="InParanoid" id="E8R1K4"/>
<dbReference type="InterPro" id="IPR011444">
    <property type="entry name" value="DUF1549"/>
</dbReference>
<evidence type="ECO:0000313" key="3">
    <source>
        <dbReference type="EMBL" id="ADV63422.1"/>
    </source>
</evidence>
<reference key="1">
    <citation type="submission" date="2010-11" db="EMBL/GenBank/DDBJ databases">
        <title>The complete sequence of chromosome of Isophaera pallida ATCC 43644.</title>
        <authorList>
            <consortium name="US DOE Joint Genome Institute (JGI-PGF)"/>
            <person name="Lucas S."/>
            <person name="Copeland A."/>
            <person name="Lapidus A."/>
            <person name="Bruce D."/>
            <person name="Goodwin L."/>
            <person name="Pitluck S."/>
            <person name="Kyrpides N."/>
            <person name="Mavromatis K."/>
            <person name="Pagani I."/>
            <person name="Ivanova N."/>
            <person name="Saunders E."/>
            <person name="Brettin T."/>
            <person name="Detter J.C."/>
            <person name="Han C."/>
            <person name="Tapia R."/>
            <person name="Land M."/>
            <person name="Hauser L."/>
            <person name="Markowitz V."/>
            <person name="Cheng J.-F."/>
            <person name="Hugenholtz P."/>
            <person name="Woyke T."/>
            <person name="Wu D."/>
            <person name="Eisen J.A."/>
        </authorList>
    </citation>
    <scope>NUCLEOTIDE SEQUENCE</scope>
    <source>
        <strain>ATCC 43644</strain>
    </source>
</reference>
<keyword evidence="4" id="KW-1185">Reference proteome</keyword>
<feature type="domain" description="DUF1549" evidence="1">
    <location>
        <begin position="96"/>
        <end position="305"/>
    </location>
</feature>
<dbReference type="eggNOG" id="COG4654">
    <property type="taxonomic scope" value="Bacteria"/>
</dbReference>
<dbReference type="HOGENOM" id="CLU_005632_1_0_0"/>
<dbReference type="STRING" id="575540.Isop_2856"/>
<evidence type="ECO:0008006" key="5">
    <source>
        <dbReference type="Google" id="ProtNLM"/>
    </source>
</evidence>
<name>E8R1K4_ISOPI</name>
<dbReference type="Proteomes" id="UP000008631">
    <property type="component" value="Chromosome"/>
</dbReference>
<accession>E8R1K4</accession>
<sequence>MFDLLRCPAFGRLGLSSNRAMTSTWKVVFPGALALTLWISAGVSRSWAETPPDNPAEIPVAPLETFRSDQKSHWAYQPVQPVEPPEVEGIEWVRNPIDRFILEALETVELRPSPPIDRAGWLRRVSFDLIGLPPTVEELDAFLNDPRPDHDAQTAVVDRLLASPRYGERWAQHWLDLAHYADSNGFELDAERPDAWRYRDWLIRALNDDVPYDRFLMLQIAGDELAPGDLDALIATGFLRCGPREVVAGNIDPEEKRQSELTEVVGTVGSVMLGLTLGCARCHDHKFDAIPTTDYYRMQAFFAGARFIEKPIADETEQAEFKRINAEIDALIAPLKKEKEAIEQPHRARLQAARRAALRPEEEAILALPADQRTPEQNKLFAGIQTALRVTWEELYEEIARHPDDFARREALKRRIFELDRQRPRPLSKAMVMIEPGPEAPMTRVLKRGNPKAPGAVVDPRPLGIVLANQDENAFTPPVPVRRPDAEEGDAPIATGRKTALAAWIASPHNPLTARVMVNRLWQHHFGRGIVATPGDFGVQGEPPTHPELLDWLAAEFIRQGWSLKTMHRLMILSATYAQDSADRPDDPHHQAARELDPDNHLLWRMNRRRLDAEAIRDATLAVSGSLSLIAGGPGVLAPLEPEIEDLIFTEHEEVDLWPEATDPAQVNRRSIYLFRKRNVRYPLFDAFDAPDTQSVCAVRADSTHALQALTLLNSAFALDQARALAGRLLRERPGVGADADHARIDLAARLLYARPATPREHELIRTFLDRQTAALETRDPATLERPDHLPPGLTAARAAAWVDLARAWLNSNEFLYVR</sequence>
<evidence type="ECO:0000259" key="1">
    <source>
        <dbReference type="Pfam" id="PF07583"/>
    </source>
</evidence>
<evidence type="ECO:0000259" key="2">
    <source>
        <dbReference type="Pfam" id="PF07587"/>
    </source>
</evidence>
<dbReference type="Pfam" id="PF07587">
    <property type="entry name" value="PSD1"/>
    <property type="match status" value="1"/>
</dbReference>
<dbReference type="PANTHER" id="PTHR35889">
    <property type="entry name" value="CYCLOINULO-OLIGOSACCHARIDE FRUCTANOTRANSFERASE-RELATED"/>
    <property type="match status" value="1"/>
</dbReference>
<dbReference type="KEGG" id="ipa:Isop_2856"/>
<dbReference type="Pfam" id="PF07583">
    <property type="entry name" value="PSCyt2"/>
    <property type="match status" value="1"/>
</dbReference>